<feature type="transmembrane region" description="Helical" evidence="1">
    <location>
        <begin position="93"/>
        <end position="115"/>
    </location>
</feature>
<keyword evidence="1" id="KW-0812">Transmembrane</keyword>
<keyword evidence="1" id="KW-0472">Membrane</keyword>
<reference evidence="2 3" key="1">
    <citation type="submission" date="2017-03" db="EMBL/GenBank/DDBJ databases">
        <title>Genome of the blue death feigning beetle - Asbolus verrucosus.</title>
        <authorList>
            <person name="Rider S.D."/>
        </authorList>
    </citation>
    <scope>NUCLEOTIDE SEQUENCE [LARGE SCALE GENOMIC DNA]</scope>
    <source>
        <strain evidence="2">Butters</strain>
        <tissue evidence="2">Head and leg muscle</tissue>
    </source>
</reference>
<gene>
    <name evidence="2" type="ORF">BDFB_011707</name>
</gene>
<dbReference type="Proteomes" id="UP000292052">
    <property type="component" value="Unassembled WGS sequence"/>
</dbReference>
<protein>
    <submittedName>
        <fullName evidence="2">Uncharacterized protein</fullName>
    </submittedName>
</protein>
<proteinExistence type="predicted"/>
<keyword evidence="1" id="KW-1133">Transmembrane helix</keyword>
<dbReference type="AlphaFoldDB" id="A0A482VLN4"/>
<name>A0A482VLN4_ASBVE</name>
<sequence length="122" mass="13980">MEPKCKCYTPSTVLISSSNQTANYTNYIPTIDINHHDCCIEKEQYLEIEPMEPLKLTNLNLNELRHSQHKLQQFDEILQTNLNKPFIVQHTKWYNVVLGVIITIVIIAPFIIAVVDGATVVD</sequence>
<dbReference type="EMBL" id="QDEB01086730">
    <property type="protein sequence ID" value="RZC33695.1"/>
    <property type="molecule type" value="Genomic_DNA"/>
</dbReference>
<comment type="caution">
    <text evidence="2">The sequence shown here is derived from an EMBL/GenBank/DDBJ whole genome shotgun (WGS) entry which is preliminary data.</text>
</comment>
<evidence type="ECO:0000256" key="1">
    <source>
        <dbReference type="SAM" id="Phobius"/>
    </source>
</evidence>
<keyword evidence="3" id="KW-1185">Reference proteome</keyword>
<accession>A0A482VLN4</accession>
<evidence type="ECO:0000313" key="2">
    <source>
        <dbReference type="EMBL" id="RZC33695.1"/>
    </source>
</evidence>
<dbReference type="OrthoDB" id="6769698at2759"/>
<evidence type="ECO:0000313" key="3">
    <source>
        <dbReference type="Proteomes" id="UP000292052"/>
    </source>
</evidence>
<organism evidence="2 3">
    <name type="scientific">Asbolus verrucosus</name>
    <name type="common">Desert ironclad beetle</name>
    <dbReference type="NCBI Taxonomy" id="1661398"/>
    <lineage>
        <taxon>Eukaryota</taxon>
        <taxon>Metazoa</taxon>
        <taxon>Ecdysozoa</taxon>
        <taxon>Arthropoda</taxon>
        <taxon>Hexapoda</taxon>
        <taxon>Insecta</taxon>
        <taxon>Pterygota</taxon>
        <taxon>Neoptera</taxon>
        <taxon>Endopterygota</taxon>
        <taxon>Coleoptera</taxon>
        <taxon>Polyphaga</taxon>
        <taxon>Cucujiformia</taxon>
        <taxon>Tenebrionidae</taxon>
        <taxon>Pimeliinae</taxon>
        <taxon>Asbolus</taxon>
    </lineage>
</organism>